<keyword evidence="2" id="KW-1185">Reference proteome</keyword>
<sequence>MARIKVLVMRHGERADEADEAVSDTLDPMLTSLGIQQATSAWSRLLLQTASPPSIFTSSLTRCLQTAKSIPPTPYPSLSITIAPGLASCALAVSQLGGMLPSLVPPRICPTSALNRASLLPPLSSPCKFVLPPDESLNDLEGITPMGQFRATVVGCVKSAEEGEDVVLVTHREGIRDMMMITGAAEGRVRTPYCGVAVWTVDRGTVEDFKTWDFEEMVV</sequence>
<dbReference type="Gene3D" id="3.40.50.1240">
    <property type="entry name" value="Phosphoglycerate mutase-like"/>
    <property type="match status" value="1"/>
</dbReference>
<dbReference type="PANTHER" id="PTHR16469">
    <property type="entry name" value="UBIQUITIN-ASSOCIATED AND SH3 DOMAIN-CONTAINING BA-RELATED"/>
    <property type="match status" value="1"/>
</dbReference>
<gene>
    <name evidence="1" type="ORF">TrRE_jg5452</name>
</gene>
<dbReference type="OrthoDB" id="54766at2759"/>
<dbReference type="SUPFAM" id="SSF53254">
    <property type="entry name" value="Phosphoglycerate mutase-like"/>
    <property type="match status" value="1"/>
</dbReference>
<accession>A0A9W7F9R5</accession>
<dbReference type="InterPro" id="IPR013078">
    <property type="entry name" value="His_Pase_superF_clade-1"/>
</dbReference>
<proteinExistence type="predicted"/>
<dbReference type="InterPro" id="IPR029033">
    <property type="entry name" value="His_PPase_superfam"/>
</dbReference>
<dbReference type="CDD" id="cd07040">
    <property type="entry name" value="HP"/>
    <property type="match status" value="1"/>
</dbReference>
<dbReference type="Pfam" id="PF00300">
    <property type="entry name" value="His_Phos_1"/>
    <property type="match status" value="1"/>
</dbReference>
<dbReference type="AlphaFoldDB" id="A0A9W7F9R5"/>
<dbReference type="InterPro" id="IPR051710">
    <property type="entry name" value="Phosphatase_SH3-domain"/>
</dbReference>
<dbReference type="Proteomes" id="UP001165082">
    <property type="component" value="Unassembled WGS sequence"/>
</dbReference>
<protein>
    <recommendedName>
        <fullName evidence="3">Phosphoglycerate mutase-like protein</fullName>
    </recommendedName>
</protein>
<dbReference type="PANTHER" id="PTHR16469:SF27">
    <property type="entry name" value="UBIQUITIN-ASSOCIATED AND SH3 DOMAIN-CONTAINING BA-RELATED"/>
    <property type="match status" value="1"/>
</dbReference>
<comment type="caution">
    <text evidence="1">The sequence shown here is derived from an EMBL/GenBank/DDBJ whole genome shotgun (WGS) entry which is preliminary data.</text>
</comment>
<evidence type="ECO:0000313" key="2">
    <source>
        <dbReference type="Proteomes" id="UP001165082"/>
    </source>
</evidence>
<evidence type="ECO:0000313" key="1">
    <source>
        <dbReference type="EMBL" id="GMI08424.1"/>
    </source>
</evidence>
<reference evidence="1" key="1">
    <citation type="submission" date="2022-07" db="EMBL/GenBank/DDBJ databases">
        <title>Genome analysis of Parmales, a sister group of diatoms, reveals the evolutionary specialization of diatoms from phago-mixotrophs to photoautotrophs.</title>
        <authorList>
            <person name="Ban H."/>
            <person name="Sato S."/>
            <person name="Yoshikawa S."/>
            <person name="Kazumasa Y."/>
            <person name="Nakamura Y."/>
            <person name="Ichinomiya M."/>
            <person name="Saitoh K."/>
            <person name="Sato N."/>
            <person name="Blanc-Mathieu R."/>
            <person name="Endo H."/>
            <person name="Kuwata A."/>
            <person name="Ogata H."/>
        </authorList>
    </citation>
    <scope>NUCLEOTIDE SEQUENCE</scope>
</reference>
<evidence type="ECO:0008006" key="3">
    <source>
        <dbReference type="Google" id="ProtNLM"/>
    </source>
</evidence>
<name>A0A9W7F9R5_9STRA</name>
<dbReference type="EMBL" id="BRXZ01000265">
    <property type="protein sequence ID" value="GMI08424.1"/>
    <property type="molecule type" value="Genomic_DNA"/>
</dbReference>
<organism evidence="1 2">
    <name type="scientific">Triparma retinervis</name>
    <dbReference type="NCBI Taxonomy" id="2557542"/>
    <lineage>
        <taxon>Eukaryota</taxon>
        <taxon>Sar</taxon>
        <taxon>Stramenopiles</taxon>
        <taxon>Ochrophyta</taxon>
        <taxon>Bolidophyceae</taxon>
        <taxon>Parmales</taxon>
        <taxon>Triparmaceae</taxon>
        <taxon>Triparma</taxon>
    </lineage>
</organism>